<dbReference type="AlphaFoldDB" id="A0AAV8YYN0"/>
<feature type="compositionally biased region" description="Basic and acidic residues" evidence="1">
    <location>
        <begin position="271"/>
        <end position="281"/>
    </location>
</feature>
<dbReference type="InterPro" id="IPR036397">
    <property type="entry name" value="RNaseH_sf"/>
</dbReference>
<evidence type="ECO:0000313" key="4">
    <source>
        <dbReference type="EMBL" id="KAJ8955832.1"/>
    </source>
</evidence>
<dbReference type="GO" id="GO:0008061">
    <property type="term" value="F:chitin binding"/>
    <property type="evidence" value="ECO:0007669"/>
    <property type="project" value="InterPro"/>
</dbReference>
<organism evidence="4 5">
    <name type="scientific">Aromia moschata</name>
    <dbReference type="NCBI Taxonomy" id="1265417"/>
    <lineage>
        <taxon>Eukaryota</taxon>
        <taxon>Metazoa</taxon>
        <taxon>Ecdysozoa</taxon>
        <taxon>Arthropoda</taxon>
        <taxon>Hexapoda</taxon>
        <taxon>Insecta</taxon>
        <taxon>Pterygota</taxon>
        <taxon>Neoptera</taxon>
        <taxon>Endopterygota</taxon>
        <taxon>Coleoptera</taxon>
        <taxon>Polyphaga</taxon>
        <taxon>Cucujiformia</taxon>
        <taxon>Chrysomeloidea</taxon>
        <taxon>Cerambycidae</taxon>
        <taxon>Cerambycinae</taxon>
        <taxon>Callichromatini</taxon>
        <taxon>Aromia</taxon>
    </lineage>
</organism>
<proteinExistence type="predicted"/>
<dbReference type="GO" id="GO:0005576">
    <property type="term" value="C:extracellular region"/>
    <property type="evidence" value="ECO:0007669"/>
    <property type="project" value="InterPro"/>
</dbReference>
<feature type="chain" id="PRO_5043810017" description="Chitin-binding type-2 domain-containing protein" evidence="2">
    <location>
        <begin position="25"/>
        <end position="470"/>
    </location>
</feature>
<evidence type="ECO:0000259" key="3">
    <source>
        <dbReference type="PROSITE" id="PS50940"/>
    </source>
</evidence>
<dbReference type="InterPro" id="IPR036508">
    <property type="entry name" value="Chitin-bd_dom_sf"/>
</dbReference>
<dbReference type="GO" id="GO:0003676">
    <property type="term" value="F:nucleic acid binding"/>
    <property type="evidence" value="ECO:0007669"/>
    <property type="project" value="InterPro"/>
</dbReference>
<gene>
    <name evidence="4" type="ORF">NQ318_005375</name>
</gene>
<reference evidence="4" key="1">
    <citation type="journal article" date="2023" name="Insect Mol. Biol.">
        <title>Genome sequencing provides insights into the evolution of gene families encoding plant cell wall-degrading enzymes in longhorned beetles.</title>
        <authorList>
            <person name="Shin N.R."/>
            <person name="Okamura Y."/>
            <person name="Kirsch R."/>
            <person name="Pauchet Y."/>
        </authorList>
    </citation>
    <scope>NUCLEOTIDE SEQUENCE</scope>
    <source>
        <strain evidence="4">AMC_N1</strain>
    </source>
</reference>
<feature type="signal peptide" evidence="2">
    <location>
        <begin position="1"/>
        <end position="24"/>
    </location>
</feature>
<dbReference type="InterPro" id="IPR002557">
    <property type="entry name" value="Chitin-bd_dom"/>
</dbReference>
<dbReference type="SUPFAM" id="SSF57625">
    <property type="entry name" value="Invertebrate chitin-binding proteins"/>
    <property type="match status" value="1"/>
</dbReference>
<name>A0AAV8YYN0_9CUCU</name>
<comment type="caution">
    <text evidence="4">The sequence shown here is derived from an EMBL/GenBank/DDBJ whole genome shotgun (WGS) entry which is preliminary data.</text>
</comment>
<evidence type="ECO:0000313" key="5">
    <source>
        <dbReference type="Proteomes" id="UP001162162"/>
    </source>
</evidence>
<dbReference type="EMBL" id="JAPWTK010000035">
    <property type="protein sequence ID" value="KAJ8955832.1"/>
    <property type="molecule type" value="Genomic_DNA"/>
</dbReference>
<sequence>MKHFTPGMKKYFLALCLVAAAVRCQTIPEPSATPQGFTKLMVGQVKHLQNSGSSTKRYRSTLAYREYDDDDSYDGLDKEIAYLTEMHKITILQMIDYGDNTNAGRICSPISRKISGVAADISRYQNQMHPYKLVPINELAEDDFDRRILFCEQMMQMIDDNTLQIENVLFSDESTFTLHGNVNRQNCRYWSRKSSLDEDSAPESSQDRAPTLVNQNYPVPLKSTLQPVANYQQRPNNAQRVYQVPAALIKPGNRPQPHLQPFPSRSVQDANKLEEEKEEPDRLSLLLPQSKFSCTGKHTGYYSDEFLGCEVFHYCQDNARHSWICPEGFTFHQVHLICMPPGGDNICEKSSDFHFVNDFLYKPVNLEEYQQRPNVTLKYSDRYFPNSYGHYTEDGEGVASNYKHSVRVTQQPHVQTVAAVSRPQVATVRPQATTGQVYRNPEDINIPPSAEEAHKQRPVYNSEISRRLLV</sequence>
<dbReference type="PROSITE" id="PS50940">
    <property type="entry name" value="CHIT_BIND_II"/>
    <property type="match status" value="1"/>
</dbReference>
<keyword evidence="2" id="KW-0732">Signal</keyword>
<accession>A0AAV8YYN0</accession>
<evidence type="ECO:0000256" key="1">
    <source>
        <dbReference type="SAM" id="MobiDB-lite"/>
    </source>
</evidence>
<feature type="domain" description="Chitin-binding type-2" evidence="3">
    <location>
        <begin position="291"/>
        <end position="349"/>
    </location>
</feature>
<dbReference type="PANTHER" id="PTHR22933:SF31">
    <property type="entry name" value="FI18007P1"/>
    <property type="match status" value="1"/>
</dbReference>
<dbReference type="Proteomes" id="UP001162162">
    <property type="component" value="Unassembled WGS sequence"/>
</dbReference>
<protein>
    <recommendedName>
        <fullName evidence="3">Chitin-binding type-2 domain-containing protein</fullName>
    </recommendedName>
</protein>
<dbReference type="Pfam" id="PF01607">
    <property type="entry name" value="CBM_14"/>
    <property type="match status" value="1"/>
</dbReference>
<dbReference type="Gene3D" id="3.30.420.10">
    <property type="entry name" value="Ribonuclease H-like superfamily/Ribonuclease H"/>
    <property type="match status" value="1"/>
</dbReference>
<evidence type="ECO:0000256" key="2">
    <source>
        <dbReference type="SAM" id="SignalP"/>
    </source>
</evidence>
<keyword evidence="5" id="KW-1185">Reference proteome</keyword>
<dbReference type="PANTHER" id="PTHR22933">
    <property type="entry name" value="FI18007P1-RELATED"/>
    <property type="match status" value="1"/>
</dbReference>
<feature type="region of interest" description="Disordered" evidence="1">
    <location>
        <begin position="250"/>
        <end position="281"/>
    </location>
</feature>
<dbReference type="InterPro" id="IPR052976">
    <property type="entry name" value="Scoloptoxin-like"/>
</dbReference>